<dbReference type="Proteomes" id="UP000321393">
    <property type="component" value="Unassembled WGS sequence"/>
</dbReference>
<dbReference type="InterPro" id="IPR043502">
    <property type="entry name" value="DNA/RNA_pol_sf"/>
</dbReference>
<accession>A0A5A7T8L2</accession>
<dbReference type="Pfam" id="PF00078">
    <property type="entry name" value="RVT_1"/>
    <property type="match status" value="1"/>
</dbReference>
<dbReference type="EMBL" id="SSTD01016718">
    <property type="protein sequence ID" value="TYK00416.1"/>
    <property type="molecule type" value="Genomic_DNA"/>
</dbReference>
<protein>
    <recommendedName>
        <fullName evidence="1">Reverse transcriptase domain-containing protein</fullName>
    </recommendedName>
</protein>
<evidence type="ECO:0000313" key="2">
    <source>
        <dbReference type="EMBL" id="KAA0039228.1"/>
    </source>
</evidence>
<evidence type="ECO:0000313" key="3">
    <source>
        <dbReference type="EMBL" id="TYK00416.1"/>
    </source>
</evidence>
<dbReference type="OrthoDB" id="1932527at2759"/>
<dbReference type="PANTHER" id="PTHR46890:SF1">
    <property type="entry name" value="REVERSE TRANSCRIPTASE DOMAIN-CONTAINING PROTEIN"/>
    <property type="match status" value="1"/>
</dbReference>
<organism evidence="2 4">
    <name type="scientific">Cucumis melo var. makuwa</name>
    <name type="common">Oriental melon</name>
    <dbReference type="NCBI Taxonomy" id="1194695"/>
    <lineage>
        <taxon>Eukaryota</taxon>
        <taxon>Viridiplantae</taxon>
        <taxon>Streptophyta</taxon>
        <taxon>Embryophyta</taxon>
        <taxon>Tracheophyta</taxon>
        <taxon>Spermatophyta</taxon>
        <taxon>Magnoliopsida</taxon>
        <taxon>eudicotyledons</taxon>
        <taxon>Gunneridae</taxon>
        <taxon>Pentapetalae</taxon>
        <taxon>rosids</taxon>
        <taxon>fabids</taxon>
        <taxon>Cucurbitales</taxon>
        <taxon>Cucurbitaceae</taxon>
        <taxon>Benincaseae</taxon>
        <taxon>Cucumis</taxon>
    </lineage>
</organism>
<dbReference type="InterPro" id="IPR000477">
    <property type="entry name" value="RT_dom"/>
</dbReference>
<evidence type="ECO:0000259" key="1">
    <source>
        <dbReference type="Pfam" id="PF00078"/>
    </source>
</evidence>
<dbReference type="Proteomes" id="UP000321947">
    <property type="component" value="Unassembled WGS sequence"/>
</dbReference>
<evidence type="ECO:0000313" key="4">
    <source>
        <dbReference type="Proteomes" id="UP000321393"/>
    </source>
</evidence>
<dbReference type="PANTHER" id="PTHR46890">
    <property type="entry name" value="NON-LTR RETROLELEMENT REVERSE TRANSCRIPTASE-LIKE PROTEIN-RELATED"/>
    <property type="match status" value="1"/>
</dbReference>
<feature type="domain" description="Reverse transcriptase" evidence="1">
    <location>
        <begin position="116"/>
        <end position="261"/>
    </location>
</feature>
<proteinExistence type="predicted"/>
<dbReference type="EMBL" id="SSTE01018412">
    <property type="protein sequence ID" value="KAA0039228.1"/>
    <property type="molecule type" value="Genomic_DNA"/>
</dbReference>
<sequence length="326" mass="37275">MSKGKQGSPFGTLKGFYWDFLMAYTKGFQGTDTFLSSQTGLVSLPIRNVLLVTRFSDEEIFKAVKALSRNQALGPDGFTTEFLVKHWSKLKGSFKNLFDDFHRNGRFSSKWSTWRLDCLKNPRFSIFINGKSRGRIVASRGIRQGGPFSPFLFLLVSEVLGTIINKLYTNGHFEGFMVGKENVHIPILRYADDTILFYKYDEALLLKLKEAIKLLEWCFEQKVNWDKSALSGVNVGEENLFQMAKKLGRKAEKLPFLYLGHSSSKVNHLASWRKVTPSQLDGVLGLGGIKIQNMAFLAKWGWRYTKEDTTLWRQVIRSIHGKETFD</sequence>
<reference evidence="4 5" key="1">
    <citation type="submission" date="2019-08" db="EMBL/GenBank/DDBJ databases">
        <title>Draft genome sequences of two oriental melons (Cucumis melo L. var makuwa).</title>
        <authorList>
            <person name="Kwon S.-Y."/>
        </authorList>
    </citation>
    <scope>NUCLEOTIDE SEQUENCE [LARGE SCALE GENOMIC DNA]</scope>
    <source>
        <strain evidence="5">cv. Chang Bougi</strain>
        <strain evidence="4">cv. SW 3</strain>
        <tissue evidence="2">Leaf</tissue>
    </source>
</reference>
<comment type="caution">
    <text evidence="2">The sequence shown here is derived from an EMBL/GenBank/DDBJ whole genome shotgun (WGS) entry which is preliminary data.</text>
</comment>
<dbReference type="SUPFAM" id="SSF56672">
    <property type="entry name" value="DNA/RNA polymerases"/>
    <property type="match status" value="1"/>
</dbReference>
<dbReference type="AlphaFoldDB" id="A0A5A7T8L2"/>
<gene>
    <name evidence="3" type="ORF">E5676_scaffold169G00170</name>
    <name evidence="2" type="ORF">E6C27_scaffold64G00170</name>
</gene>
<name>A0A5A7T8L2_CUCMM</name>
<dbReference type="InterPro" id="IPR052343">
    <property type="entry name" value="Retrotransposon-Effector_Assoc"/>
</dbReference>
<dbReference type="STRING" id="1194695.A0A5A7T8L2"/>
<evidence type="ECO:0000313" key="5">
    <source>
        <dbReference type="Proteomes" id="UP000321947"/>
    </source>
</evidence>